<keyword evidence="2" id="KW-1185">Reference proteome</keyword>
<dbReference type="RefSeq" id="WP_200466443.1">
    <property type="nucleotide sequence ID" value="NZ_JAENRR010000058.1"/>
</dbReference>
<organism evidence="1 2">
    <name type="scientific">Carboxylicivirga marina</name>
    <dbReference type="NCBI Taxonomy" id="2800988"/>
    <lineage>
        <taxon>Bacteria</taxon>
        <taxon>Pseudomonadati</taxon>
        <taxon>Bacteroidota</taxon>
        <taxon>Bacteroidia</taxon>
        <taxon>Marinilabiliales</taxon>
        <taxon>Marinilabiliaceae</taxon>
        <taxon>Carboxylicivirga</taxon>
    </lineage>
</organism>
<comment type="caution">
    <text evidence="1">The sequence shown here is derived from an EMBL/GenBank/DDBJ whole genome shotgun (WGS) entry which is preliminary data.</text>
</comment>
<reference evidence="1 2" key="1">
    <citation type="submission" date="2021-01" db="EMBL/GenBank/DDBJ databases">
        <title>Carboxyliciviraga sp.nov., isolated from coastal sediments.</title>
        <authorList>
            <person name="Lu D."/>
            <person name="Zhang T."/>
        </authorList>
    </citation>
    <scope>NUCLEOTIDE SEQUENCE [LARGE SCALE GENOMIC DNA]</scope>
    <source>
        <strain evidence="1 2">N1Y132</strain>
    </source>
</reference>
<sequence>MFDLLEDPLERRNLIHSSNRKIQDILTKFQHELDAISDIDNNTTYQKGPSTAWDVDTCKHNASSRKKMRVSNRVD</sequence>
<evidence type="ECO:0008006" key="3">
    <source>
        <dbReference type="Google" id="ProtNLM"/>
    </source>
</evidence>
<evidence type="ECO:0000313" key="1">
    <source>
        <dbReference type="EMBL" id="MBK3519222.1"/>
    </source>
</evidence>
<accession>A0ABS1HNG2</accession>
<evidence type="ECO:0000313" key="2">
    <source>
        <dbReference type="Proteomes" id="UP000605676"/>
    </source>
</evidence>
<dbReference type="EMBL" id="JAENRR010000058">
    <property type="protein sequence ID" value="MBK3519222.1"/>
    <property type="molecule type" value="Genomic_DNA"/>
</dbReference>
<gene>
    <name evidence="1" type="ORF">JIV24_17875</name>
</gene>
<dbReference type="Proteomes" id="UP000605676">
    <property type="component" value="Unassembled WGS sequence"/>
</dbReference>
<proteinExistence type="predicted"/>
<name>A0ABS1HNG2_9BACT</name>
<protein>
    <recommendedName>
        <fullName evidence="3">N-sulphoglucosamine sulphohydrolase C-terminal domain-containing protein</fullName>
    </recommendedName>
</protein>